<accession>A0AAV9FQ93</accession>
<dbReference type="Proteomes" id="UP001180020">
    <property type="component" value="Unassembled WGS sequence"/>
</dbReference>
<reference evidence="1" key="1">
    <citation type="journal article" date="2023" name="Nat. Commun.">
        <title>Diploid and tetraploid genomes of Acorus and the evolution of monocots.</title>
        <authorList>
            <person name="Ma L."/>
            <person name="Liu K.W."/>
            <person name="Li Z."/>
            <person name="Hsiao Y.Y."/>
            <person name="Qi Y."/>
            <person name="Fu T."/>
            <person name="Tang G.D."/>
            <person name="Zhang D."/>
            <person name="Sun W.H."/>
            <person name="Liu D.K."/>
            <person name="Li Y."/>
            <person name="Chen G.Z."/>
            <person name="Liu X.D."/>
            <person name="Liao X.Y."/>
            <person name="Jiang Y.T."/>
            <person name="Yu X."/>
            <person name="Hao Y."/>
            <person name="Huang J."/>
            <person name="Zhao X.W."/>
            <person name="Ke S."/>
            <person name="Chen Y.Y."/>
            <person name="Wu W.L."/>
            <person name="Hsu J.L."/>
            <person name="Lin Y.F."/>
            <person name="Huang M.D."/>
            <person name="Li C.Y."/>
            <person name="Huang L."/>
            <person name="Wang Z.W."/>
            <person name="Zhao X."/>
            <person name="Zhong W.Y."/>
            <person name="Peng D.H."/>
            <person name="Ahmad S."/>
            <person name="Lan S."/>
            <person name="Zhang J.S."/>
            <person name="Tsai W.C."/>
            <person name="Van de Peer Y."/>
            <person name="Liu Z.J."/>
        </authorList>
    </citation>
    <scope>NUCLEOTIDE SEQUENCE</scope>
    <source>
        <strain evidence="1">CP</strain>
    </source>
</reference>
<reference evidence="1" key="2">
    <citation type="submission" date="2023-06" db="EMBL/GenBank/DDBJ databases">
        <authorList>
            <person name="Ma L."/>
            <person name="Liu K.-W."/>
            <person name="Li Z."/>
            <person name="Hsiao Y.-Y."/>
            <person name="Qi Y."/>
            <person name="Fu T."/>
            <person name="Tang G."/>
            <person name="Zhang D."/>
            <person name="Sun W.-H."/>
            <person name="Liu D.-K."/>
            <person name="Li Y."/>
            <person name="Chen G.-Z."/>
            <person name="Liu X.-D."/>
            <person name="Liao X.-Y."/>
            <person name="Jiang Y.-T."/>
            <person name="Yu X."/>
            <person name="Hao Y."/>
            <person name="Huang J."/>
            <person name="Zhao X.-W."/>
            <person name="Ke S."/>
            <person name="Chen Y.-Y."/>
            <person name="Wu W.-L."/>
            <person name="Hsu J.-L."/>
            <person name="Lin Y.-F."/>
            <person name="Huang M.-D."/>
            <person name="Li C.-Y."/>
            <person name="Huang L."/>
            <person name="Wang Z.-W."/>
            <person name="Zhao X."/>
            <person name="Zhong W.-Y."/>
            <person name="Peng D.-H."/>
            <person name="Ahmad S."/>
            <person name="Lan S."/>
            <person name="Zhang J.-S."/>
            <person name="Tsai W.-C."/>
            <person name="Van De Peer Y."/>
            <person name="Liu Z.-J."/>
        </authorList>
    </citation>
    <scope>NUCLEOTIDE SEQUENCE</scope>
    <source>
        <strain evidence="1">CP</strain>
        <tissue evidence="1">Leaves</tissue>
    </source>
</reference>
<proteinExistence type="predicted"/>
<protein>
    <submittedName>
        <fullName evidence="1">Uncharacterized protein</fullName>
    </submittedName>
</protein>
<comment type="caution">
    <text evidence="1">The sequence shown here is derived from an EMBL/GenBank/DDBJ whole genome shotgun (WGS) entry which is preliminary data.</text>
</comment>
<evidence type="ECO:0000313" key="1">
    <source>
        <dbReference type="EMBL" id="KAK1326183.1"/>
    </source>
</evidence>
<name>A0AAV9FQ93_ACOCL</name>
<keyword evidence="2" id="KW-1185">Reference proteome</keyword>
<dbReference type="EMBL" id="JAUJYO010000001">
    <property type="protein sequence ID" value="KAK1326183.1"/>
    <property type="molecule type" value="Genomic_DNA"/>
</dbReference>
<evidence type="ECO:0000313" key="2">
    <source>
        <dbReference type="Proteomes" id="UP001180020"/>
    </source>
</evidence>
<organism evidence="1 2">
    <name type="scientific">Acorus calamus</name>
    <name type="common">Sweet flag</name>
    <dbReference type="NCBI Taxonomy" id="4465"/>
    <lineage>
        <taxon>Eukaryota</taxon>
        <taxon>Viridiplantae</taxon>
        <taxon>Streptophyta</taxon>
        <taxon>Embryophyta</taxon>
        <taxon>Tracheophyta</taxon>
        <taxon>Spermatophyta</taxon>
        <taxon>Magnoliopsida</taxon>
        <taxon>Liliopsida</taxon>
        <taxon>Acoraceae</taxon>
        <taxon>Acorus</taxon>
    </lineage>
</organism>
<sequence>MLITLNQWKNVDTRCWDKCVQCVCYLLRSSSSISMAKGTPVFVIQYEPAEPRHLTPLPH</sequence>
<dbReference type="AlphaFoldDB" id="A0AAV9FQ93"/>
<gene>
    <name evidence="1" type="ORF">QJS10_CPA01g01746</name>
</gene>